<organism evidence="2 3">
    <name type="scientific">Sulfoacidibacillus ferrooxidans</name>
    <dbReference type="NCBI Taxonomy" id="2005001"/>
    <lineage>
        <taxon>Bacteria</taxon>
        <taxon>Bacillati</taxon>
        <taxon>Bacillota</taxon>
        <taxon>Bacilli</taxon>
        <taxon>Bacillales</taxon>
        <taxon>Alicyclobacillaceae</taxon>
        <taxon>Sulfoacidibacillus</taxon>
    </lineage>
</organism>
<evidence type="ECO:0000313" key="2">
    <source>
        <dbReference type="EMBL" id="MCI0181955.1"/>
    </source>
</evidence>
<comment type="caution">
    <text evidence="2">The sequence shown here is derived from an EMBL/GenBank/DDBJ whole genome shotgun (WGS) entry which is preliminary data.</text>
</comment>
<dbReference type="AlphaFoldDB" id="A0A9X1V6Z8"/>
<feature type="transmembrane region" description="Helical" evidence="1">
    <location>
        <begin position="185"/>
        <end position="202"/>
    </location>
</feature>
<feature type="transmembrane region" description="Helical" evidence="1">
    <location>
        <begin position="80"/>
        <end position="99"/>
    </location>
</feature>
<dbReference type="EMBL" id="JALBUF010000001">
    <property type="protein sequence ID" value="MCI0181955.1"/>
    <property type="molecule type" value="Genomic_DNA"/>
</dbReference>
<protein>
    <submittedName>
        <fullName evidence="2">Uncharacterized protein</fullName>
    </submittedName>
</protein>
<dbReference type="Proteomes" id="UP001139263">
    <property type="component" value="Unassembled WGS sequence"/>
</dbReference>
<feature type="transmembrane region" description="Helical" evidence="1">
    <location>
        <begin position="161"/>
        <end position="179"/>
    </location>
</feature>
<proteinExistence type="predicted"/>
<evidence type="ECO:0000313" key="3">
    <source>
        <dbReference type="Proteomes" id="UP001139263"/>
    </source>
</evidence>
<feature type="transmembrane region" description="Helical" evidence="1">
    <location>
        <begin position="119"/>
        <end position="140"/>
    </location>
</feature>
<accession>A0A9X1V6Z8</accession>
<reference evidence="2" key="1">
    <citation type="submission" date="2022-03" db="EMBL/GenBank/DDBJ databases">
        <title>Draft Genome Sequence of Firmicute Strain S0AB, a Heterotrophic Iron/Sulfur-Oxidizing Extreme Acidophile.</title>
        <authorList>
            <person name="Vergara E."/>
            <person name="Pakostova E."/>
            <person name="Johnson D.B."/>
            <person name="Holmes D.S."/>
        </authorList>
    </citation>
    <scope>NUCLEOTIDE SEQUENCE</scope>
    <source>
        <strain evidence="2">S0AB</strain>
    </source>
</reference>
<dbReference type="RefSeq" id="WP_241711579.1">
    <property type="nucleotide sequence ID" value="NZ_JALBUF010000001.1"/>
</dbReference>
<evidence type="ECO:0000256" key="1">
    <source>
        <dbReference type="SAM" id="Phobius"/>
    </source>
</evidence>
<keyword evidence="3" id="KW-1185">Reference proteome</keyword>
<sequence length="230" mass="25489">MQLEAQAVQQLLDDLAAEIEQYFGKGQSGSGQHMIVKLEALRKMIETAAPDLIGAYYGYLTIKEEFGQYQVRFAWSAKRFWVFFLWQMGVLIVLLLAGVAFEAQPSILHYVYSINGLSLYLACAWWGALGATLSAIHTLYDSRLNGTLSQNMDAWLAVKPFTGAVLGLVSGFLLQITAYSTTGDYHATGVVPVLFAFFAGFSERKFLTYLQSRLGQLVQTVQKTNAKKSA</sequence>
<name>A0A9X1V6Z8_9BACL</name>
<gene>
    <name evidence="2" type="ORF">MM817_00205</name>
</gene>
<keyword evidence="1" id="KW-0472">Membrane</keyword>
<keyword evidence="1" id="KW-0812">Transmembrane</keyword>
<keyword evidence="1" id="KW-1133">Transmembrane helix</keyword>